<dbReference type="EMBL" id="AVOT02005451">
    <property type="protein sequence ID" value="MBW0479090.1"/>
    <property type="molecule type" value="Genomic_DNA"/>
</dbReference>
<comment type="caution">
    <text evidence="1">The sequence shown here is derived from an EMBL/GenBank/DDBJ whole genome shotgun (WGS) entry which is preliminary data.</text>
</comment>
<accession>A0A9Q3C9D5</accession>
<gene>
    <name evidence="1" type="ORF">O181_018805</name>
</gene>
<dbReference type="Proteomes" id="UP000765509">
    <property type="component" value="Unassembled WGS sequence"/>
</dbReference>
<dbReference type="AlphaFoldDB" id="A0A9Q3C9D5"/>
<evidence type="ECO:0000313" key="1">
    <source>
        <dbReference type="EMBL" id="MBW0479090.1"/>
    </source>
</evidence>
<reference evidence="1" key="1">
    <citation type="submission" date="2021-03" db="EMBL/GenBank/DDBJ databases">
        <title>Draft genome sequence of rust myrtle Austropuccinia psidii MF-1, a brazilian biotype.</title>
        <authorList>
            <person name="Quecine M.C."/>
            <person name="Pachon D.M.R."/>
            <person name="Bonatelli M.L."/>
            <person name="Correr F.H."/>
            <person name="Franceschini L.M."/>
            <person name="Leite T.F."/>
            <person name="Margarido G.R.A."/>
            <person name="Almeida C.A."/>
            <person name="Ferrarezi J.A."/>
            <person name="Labate C.A."/>
        </authorList>
    </citation>
    <scope>NUCLEOTIDE SEQUENCE</scope>
    <source>
        <strain evidence="1">MF-1</strain>
    </source>
</reference>
<evidence type="ECO:0000313" key="2">
    <source>
        <dbReference type="Proteomes" id="UP000765509"/>
    </source>
</evidence>
<protein>
    <submittedName>
        <fullName evidence="1">Uncharacterized protein</fullName>
    </submittedName>
</protein>
<keyword evidence="2" id="KW-1185">Reference proteome</keyword>
<sequence length="587" mass="66660">MTRKTLASAPIELGTVFLLFLILPIAGIPFQASGGDFVIRNTAPGSIINAPFNRGQDISGLEVNHDILSGIPNPLAAIAAQSDVNFLPMTQDNHLVELNHLRESSQAEHALTYQVLQRMSSTLENFNDEQLNILPYPIAQTLPRRYVELMQPQELTSRYNLKRKVSESYGLQASHNPLPHSHGPLNSAKLTDSDPNYNLLQDLEAWSTLSNLPVKSEQLPVDLTRLLESSEGSSDNAYQDLTNKEQYSMQPGSNNDPTLDVLGLRNFKSVFPFFIKPETLYNSTPLSYLSKTQIGDSCAPETWKKSLFNPQSSEKSDSFSKEHGFFSLEEFGPVIKKNKPSASLRKKAYEDFAFYKSWRTRHGDQLVYDSILAIDSLGCRPKATLNAKSLLGNLESKKISYLKINLYNFSNRLSEKWSKKEPGLKWKTKCTRNFPLYIETCTMHLLAHVRLISESYQPNLFTAESLMAVQFNALKISDEIWEIIFFKEGQQAGHELGISTEVNKIRRALGYEFARKEPDVQVLAWLVTEAWMKIKLKEVYETLLDPSQKLHSEFKAYINDRALIIASRALKNWNFSWSLDEYFPLGR</sequence>
<name>A0A9Q3C9D5_9BASI</name>
<organism evidence="1 2">
    <name type="scientific">Austropuccinia psidii MF-1</name>
    <dbReference type="NCBI Taxonomy" id="1389203"/>
    <lineage>
        <taxon>Eukaryota</taxon>
        <taxon>Fungi</taxon>
        <taxon>Dikarya</taxon>
        <taxon>Basidiomycota</taxon>
        <taxon>Pucciniomycotina</taxon>
        <taxon>Pucciniomycetes</taxon>
        <taxon>Pucciniales</taxon>
        <taxon>Sphaerophragmiaceae</taxon>
        <taxon>Austropuccinia</taxon>
    </lineage>
</organism>
<proteinExistence type="predicted"/>